<dbReference type="STRING" id="1798535.A2V68_02445"/>
<evidence type="ECO:0000256" key="1">
    <source>
        <dbReference type="SAM" id="Phobius"/>
    </source>
</evidence>
<reference evidence="2 3" key="1">
    <citation type="journal article" date="2016" name="Nat. Commun.">
        <title>Thousands of microbial genomes shed light on interconnected biogeochemical processes in an aquifer system.</title>
        <authorList>
            <person name="Anantharaman K."/>
            <person name="Brown C.T."/>
            <person name="Hug L.A."/>
            <person name="Sharon I."/>
            <person name="Castelle C.J."/>
            <person name="Probst A.J."/>
            <person name="Thomas B.C."/>
            <person name="Singh A."/>
            <person name="Wilkins M.J."/>
            <person name="Karaoz U."/>
            <person name="Brodie E.L."/>
            <person name="Williams K.H."/>
            <person name="Hubbard S.S."/>
            <person name="Banfield J.F."/>
        </authorList>
    </citation>
    <scope>NUCLEOTIDE SEQUENCE [LARGE SCALE GENOMIC DNA]</scope>
</reference>
<dbReference type="Proteomes" id="UP000176651">
    <property type="component" value="Unassembled WGS sequence"/>
</dbReference>
<dbReference type="GO" id="GO:0030246">
    <property type="term" value="F:carbohydrate binding"/>
    <property type="evidence" value="ECO:0007669"/>
    <property type="project" value="InterPro"/>
</dbReference>
<evidence type="ECO:0000313" key="2">
    <source>
        <dbReference type="EMBL" id="OGB74066.1"/>
    </source>
</evidence>
<keyword evidence="1" id="KW-0812">Transmembrane</keyword>
<keyword evidence="1" id="KW-1133">Transmembrane helix</keyword>
<dbReference type="InterPro" id="IPR008965">
    <property type="entry name" value="CBM2/CBM3_carb-bd_dom_sf"/>
</dbReference>
<name>A0A1F4NRR8_UNCK3</name>
<dbReference type="InterPro" id="IPR018247">
    <property type="entry name" value="EF_Hand_1_Ca_BS"/>
</dbReference>
<dbReference type="PROSITE" id="PS00018">
    <property type="entry name" value="EF_HAND_1"/>
    <property type="match status" value="1"/>
</dbReference>
<keyword evidence="1" id="KW-0472">Membrane</keyword>
<feature type="transmembrane region" description="Helical" evidence="1">
    <location>
        <begin position="20"/>
        <end position="38"/>
    </location>
</feature>
<proteinExistence type="predicted"/>
<comment type="caution">
    <text evidence="2">The sequence shown here is derived from an EMBL/GenBank/DDBJ whole genome shotgun (WGS) entry which is preliminary data.</text>
</comment>
<gene>
    <name evidence="2" type="ORF">A2V68_02445</name>
</gene>
<sequence>MIKRLQRAIRKAKLQKSWAIHFGIALGFVAIAMGYLIHGSVISAQAQSNPVTVSKPVANAVYYIESGGPFGGSSQMTIEWRYANWTPSGSYAADIRLQAQDEFGNWYNRADIVLNDPMGKNPDTYIWPLTDESLVGEGQRIAVTVWDSGTPYTGYSSLIYLRKSGVNFITPEGGELLEPGTVTRIRFYWHSQLVPLQYIWVILSYRDKAGAYQEITKKFDHQWPVEPNTQLKYHDWLVPETSEIYKSKFKVSLYIQDDQGQYTALFMQGESNEFSIGRVPAQLDFSVDGMTFQVPHSPIRKGEEMKIVIDLGFWGNRDLVTTPVELYVRGLWFMSPDFDDPNPVRFEEFIEVPIGQFDLGSGHATLAVPVEVAGRYLQTGAFIDWENVYYETDEANNLYPRDGPRLYIVDEYYEVALRLVTDAGEGEKKTVYVGDEFDVELRLDLGEHQAAGVKYSIEFDPTYLEVAKDDEGNCLITNNLWMDIDKGCDNQQGKAWGNTGIELLDISPPDGEWDYTLTGDDIPIATIKFRALEPGYTYLDFKRDSNGEMIDNEVTSIGGKGGAGGPIDPEIVVGSGAVVDILPAIHIPVPAEGTYYSKAFAIDITDPTYPLDSLRDFTAAFDNPGGSIVKFSIQFQDSAGQPLGIDPEHPDAWYQLFASSNLPYDTSYFEIYSWFSDIRKVRFSVFMSTLDVTDADVQPWVRSLSLEYVVRSEIVENIGVINFVPVGGAQKSVQQGAEAEYDISITSLNNHSEAVQLAISLDAGGVVSKVTASISSPVGGVITLNPSAPVSAKIKFVAALDAPLTEGTPYQFTISGVAVGQPDLALTTLSGWLEVTSAGGTGNFSLIITDDYKNPQPGAVITFNIAVTRTGGFSEDIALSHNLSTAASAIVDLDPTKTYFTPQTLLPNQSTANLRVKIKDTIGSGDLDKDFVFTITGTAVGSGGTATDTATIKVSQQGTQYPAITVNAVIPAEGGRSSSMPIFIFRLYEKGTTSRTAYTFSTDFAPSKFSSGDNVRIAIGEGVVKNATTYVGYARTNRHLWSRATSPTGGEIAINSSGATHPNYSLTFPRLSAGNIAPLSNLNDDIINSLDYTLFLQEWSKLASTILGDFNNDGLVNAADLSGILGVGKFFKLGDLATNIP</sequence>
<dbReference type="AlphaFoldDB" id="A0A1F4NRR8"/>
<organism evidence="2 3">
    <name type="scientific">candidate division Kazan bacterium RBG_13_50_9</name>
    <dbReference type="NCBI Taxonomy" id="1798535"/>
    <lineage>
        <taxon>Bacteria</taxon>
        <taxon>Bacteria division Kazan-3B-28</taxon>
    </lineage>
</organism>
<evidence type="ECO:0000313" key="3">
    <source>
        <dbReference type="Proteomes" id="UP000176651"/>
    </source>
</evidence>
<protein>
    <recommendedName>
        <fullName evidence="4">Dockerin domain-containing protein</fullName>
    </recommendedName>
</protein>
<accession>A0A1F4NRR8</accession>
<dbReference type="SUPFAM" id="SSF49384">
    <property type="entry name" value="Carbohydrate-binding domain"/>
    <property type="match status" value="1"/>
</dbReference>
<dbReference type="EMBL" id="META01000005">
    <property type="protein sequence ID" value="OGB74066.1"/>
    <property type="molecule type" value="Genomic_DNA"/>
</dbReference>
<evidence type="ECO:0008006" key="4">
    <source>
        <dbReference type="Google" id="ProtNLM"/>
    </source>
</evidence>
<dbReference type="Gene3D" id="2.60.40.680">
    <property type="match status" value="1"/>
</dbReference>